<organism evidence="3 4">
    <name type="scientific">Pararhodospirillum photometricum DSM 122</name>
    <dbReference type="NCBI Taxonomy" id="1150469"/>
    <lineage>
        <taxon>Bacteria</taxon>
        <taxon>Pseudomonadati</taxon>
        <taxon>Pseudomonadota</taxon>
        <taxon>Alphaproteobacteria</taxon>
        <taxon>Rhodospirillales</taxon>
        <taxon>Rhodospirillaceae</taxon>
        <taxon>Pararhodospirillum</taxon>
    </lineage>
</organism>
<keyword evidence="2" id="KW-0732">Signal</keyword>
<dbReference type="Pfam" id="PF09608">
    <property type="entry name" value="Alph_Pro_TM"/>
    <property type="match status" value="1"/>
</dbReference>
<dbReference type="PATRIC" id="fig|1150469.3.peg.2507"/>
<dbReference type="AlphaFoldDB" id="H6SLJ2"/>
<feature type="chain" id="PRO_5003606763" description="Transmembrane protein" evidence="2">
    <location>
        <begin position="24"/>
        <end position="259"/>
    </location>
</feature>
<keyword evidence="1" id="KW-0812">Transmembrane</keyword>
<dbReference type="OrthoDB" id="9815212at2"/>
<dbReference type="STRING" id="1150469.RSPPHO_02231"/>
<feature type="transmembrane region" description="Helical" evidence="1">
    <location>
        <begin position="236"/>
        <end position="257"/>
    </location>
</feature>
<gene>
    <name evidence="3" type="ORF">RSPPHO_02231</name>
</gene>
<evidence type="ECO:0008006" key="5">
    <source>
        <dbReference type="Google" id="ProtNLM"/>
    </source>
</evidence>
<evidence type="ECO:0000256" key="1">
    <source>
        <dbReference type="SAM" id="Phobius"/>
    </source>
</evidence>
<dbReference type="RefSeq" id="WP_014415491.1">
    <property type="nucleotide sequence ID" value="NC_017059.1"/>
</dbReference>
<dbReference type="KEGG" id="rpm:RSPPHO_02231"/>
<evidence type="ECO:0000256" key="2">
    <source>
        <dbReference type="SAM" id="SignalP"/>
    </source>
</evidence>
<keyword evidence="1" id="KW-0472">Membrane</keyword>
<dbReference type="InterPro" id="IPR019088">
    <property type="entry name" value="CHP02186-rel_TM"/>
</dbReference>
<evidence type="ECO:0000313" key="4">
    <source>
        <dbReference type="Proteomes" id="UP000033220"/>
    </source>
</evidence>
<keyword evidence="4" id="KW-1185">Reference proteome</keyword>
<feature type="signal peptide" evidence="2">
    <location>
        <begin position="1"/>
        <end position="23"/>
    </location>
</feature>
<dbReference type="EMBL" id="HE663493">
    <property type="protein sequence ID" value="CCG08857.1"/>
    <property type="molecule type" value="Genomic_DNA"/>
</dbReference>
<dbReference type="eggNOG" id="ENOG50315WQ">
    <property type="taxonomic scope" value="Bacteria"/>
</dbReference>
<reference evidence="3 4" key="1">
    <citation type="submission" date="2012-02" db="EMBL/GenBank/DDBJ databases">
        <title>Shotgun genome sequence of Phaeospirillum photometricum DSM 122.</title>
        <authorList>
            <person name="Duquesne K."/>
            <person name="Sturgis J."/>
        </authorList>
    </citation>
    <scope>NUCLEOTIDE SEQUENCE [LARGE SCALE GENOMIC DNA]</scope>
    <source>
        <strain evidence="4">DSM122</strain>
    </source>
</reference>
<accession>H6SLJ2</accession>
<protein>
    <recommendedName>
        <fullName evidence="5">Transmembrane protein</fullName>
    </recommendedName>
</protein>
<evidence type="ECO:0000313" key="3">
    <source>
        <dbReference type="EMBL" id="CCG08857.1"/>
    </source>
</evidence>
<keyword evidence="1" id="KW-1133">Transmembrane helix</keyword>
<proteinExistence type="predicted"/>
<name>H6SLJ2_PARPM</name>
<dbReference type="HOGENOM" id="CLU_068410_0_0_5"/>
<dbReference type="Proteomes" id="UP000033220">
    <property type="component" value="Chromosome DSM 122"/>
</dbReference>
<sequence length="259" mass="28386">MRRARAWLVALALGLAVGGRADAQSPIQPLVADLSQHLVAITTAYSGTEVLLFGATDGPGDIVMVVRGPILTHVVRKKDKLGIVWANRESVIFEDVPSFYRVAANRPLEQFAKPEVLSRHQIGTKFLTLPIAQEDTLSPEEQAQFREAFLRLKREAGLYGGDDIGDEDTEPRIQTLSNRLFRVTLKFPANVPVGPYSVEVYLFRDGQVVSAEITPLIISKIGVGADMYGVAMDWPWTYGIVGVIVAVTAGWLAGVLFRK</sequence>